<dbReference type="InterPro" id="IPR014729">
    <property type="entry name" value="Rossmann-like_a/b/a_fold"/>
</dbReference>
<dbReference type="AlphaFoldDB" id="S7T224"/>
<dbReference type="PATRIC" id="fig|1121439.3.peg.2672"/>
<evidence type="ECO:0000313" key="5">
    <source>
        <dbReference type="EMBL" id="EPR30565.1"/>
    </source>
</evidence>
<sequence>MFMKTGIVDTMSDSHFVVVRQRDGSIHVDGQRECSFGRKIERRGENAPEGVFAWWRYEDGLLEVAVDRYGMYPLYYFEHDGVFGVSPSILKLIELGAPKDIDVVGLSVFLRIGFFLGERTPFKNIHAMPPGGRLRWDGVLRIESGFNFPKEQSITREQAVDGYIDLFRESIAQSCPETGTVAVPLSGGKDSRHILLELCRQGARPAFVVTAHHYPPRSNDDVEIAKQISARLGLRHLVLKQTESRLEAEMFANERTNFCSDEHSWAAVLARTLSDTCNVVYDGIAGDSLSESIFSRQETLCASRESDLYRFAENLVSRSFSFNESVMDYILAEDFKRLLPRGMAIEEIVLELRKYTNTNHPVKYFYFMNRARREIALVPFSMYSKSIDVFAPYLNSELHDFLRSIPNSIFLEGGLHREAIRKAFPDFSGIGYEHGGANKVPDFDHNIRFCRDVLRSFCFNNSRSIDSLKVNARLMWGAINDGYGSRTRWFIPMYIYMSQLDKIIHY</sequence>
<dbReference type="InterPro" id="IPR051786">
    <property type="entry name" value="ASN_synthetase/amidase"/>
</dbReference>
<evidence type="ECO:0000313" key="6">
    <source>
        <dbReference type="Proteomes" id="UP000014975"/>
    </source>
</evidence>
<dbReference type="Pfam" id="PF00733">
    <property type="entry name" value="Asn_synthase"/>
    <property type="match status" value="1"/>
</dbReference>
<dbReference type="OrthoDB" id="4897717at2"/>
<dbReference type="SUPFAM" id="SSF52402">
    <property type="entry name" value="Adenine nucleotide alpha hydrolases-like"/>
    <property type="match status" value="1"/>
</dbReference>
<evidence type="ECO:0000259" key="4">
    <source>
        <dbReference type="Pfam" id="PF00733"/>
    </source>
</evidence>
<evidence type="ECO:0000256" key="3">
    <source>
        <dbReference type="ARBA" id="ARBA00048741"/>
    </source>
</evidence>
<dbReference type="EMBL" id="ATHI01000031">
    <property type="protein sequence ID" value="EPR30565.1"/>
    <property type="molecule type" value="Genomic_DNA"/>
</dbReference>
<dbReference type="Gene3D" id="3.40.50.620">
    <property type="entry name" value="HUPs"/>
    <property type="match status" value="1"/>
</dbReference>
<evidence type="ECO:0000256" key="2">
    <source>
        <dbReference type="ARBA" id="ARBA00012737"/>
    </source>
</evidence>
<comment type="catalytic activity">
    <reaction evidence="3">
        <text>L-aspartate + L-glutamine + ATP + H2O = L-asparagine + L-glutamate + AMP + diphosphate + H(+)</text>
        <dbReference type="Rhea" id="RHEA:12228"/>
        <dbReference type="ChEBI" id="CHEBI:15377"/>
        <dbReference type="ChEBI" id="CHEBI:15378"/>
        <dbReference type="ChEBI" id="CHEBI:29985"/>
        <dbReference type="ChEBI" id="CHEBI:29991"/>
        <dbReference type="ChEBI" id="CHEBI:30616"/>
        <dbReference type="ChEBI" id="CHEBI:33019"/>
        <dbReference type="ChEBI" id="CHEBI:58048"/>
        <dbReference type="ChEBI" id="CHEBI:58359"/>
        <dbReference type="ChEBI" id="CHEBI:456215"/>
        <dbReference type="EC" id="6.3.5.4"/>
    </reaction>
</comment>
<proteinExistence type="predicted"/>
<comment type="caution">
    <text evidence="5">The sequence shown here is derived from an EMBL/GenBank/DDBJ whole genome shotgun (WGS) entry which is preliminary data.</text>
</comment>
<name>S7T224_9BACT</name>
<dbReference type="SUPFAM" id="SSF56235">
    <property type="entry name" value="N-terminal nucleophile aminohydrolases (Ntn hydrolases)"/>
    <property type="match status" value="1"/>
</dbReference>
<dbReference type="GO" id="GO:0006529">
    <property type="term" value="P:asparagine biosynthetic process"/>
    <property type="evidence" value="ECO:0007669"/>
    <property type="project" value="InterPro"/>
</dbReference>
<comment type="pathway">
    <text evidence="1">Amino-acid biosynthesis; L-asparagine biosynthesis; L-asparagine from L-aspartate (L-Gln route): step 1/1.</text>
</comment>
<protein>
    <recommendedName>
        <fullName evidence="2">asparagine synthase (glutamine-hydrolyzing)</fullName>
        <ecNumber evidence="2">6.3.5.4</ecNumber>
    </recommendedName>
</protein>
<dbReference type="GO" id="GO:0004066">
    <property type="term" value="F:asparagine synthase (glutamine-hydrolyzing) activity"/>
    <property type="evidence" value="ECO:0007669"/>
    <property type="project" value="UniProtKB-EC"/>
</dbReference>
<reference evidence="5 6" key="1">
    <citation type="journal article" date="2013" name="Genome Announc.">
        <title>Draft genome sequences for three mercury-methylating, sulfate-reducing bacteria.</title>
        <authorList>
            <person name="Brown S.D."/>
            <person name="Hurt R.A.Jr."/>
            <person name="Gilmour C.C."/>
            <person name="Elias D.A."/>
        </authorList>
    </citation>
    <scope>NUCLEOTIDE SEQUENCE [LARGE SCALE GENOMIC DNA]</scope>
    <source>
        <strain evidence="5 6">DSM 16529</strain>
    </source>
</reference>
<dbReference type="Gene3D" id="3.60.20.10">
    <property type="entry name" value="Glutamine Phosphoribosylpyrophosphate, subunit 1, domain 1"/>
    <property type="match status" value="1"/>
</dbReference>
<evidence type="ECO:0000256" key="1">
    <source>
        <dbReference type="ARBA" id="ARBA00005187"/>
    </source>
</evidence>
<dbReference type="InterPro" id="IPR029055">
    <property type="entry name" value="Ntn_hydrolases_N"/>
</dbReference>
<dbReference type="eggNOG" id="COG0367">
    <property type="taxonomic scope" value="Bacteria"/>
</dbReference>
<dbReference type="PANTHER" id="PTHR43284">
    <property type="entry name" value="ASPARAGINE SYNTHETASE (GLUTAMINE-HYDROLYZING)"/>
    <property type="match status" value="1"/>
</dbReference>
<dbReference type="PANTHER" id="PTHR43284:SF1">
    <property type="entry name" value="ASPARAGINE SYNTHETASE"/>
    <property type="match status" value="1"/>
</dbReference>
<accession>S7T224</accession>
<dbReference type="EC" id="6.3.5.4" evidence="2"/>
<dbReference type="STRING" id="1121439.dsat_1287"/>
<dbReference type="RefSeq" id="WP_020887984.1">
    <property type="nucleotide sequence ID" value="NZ_ATHI01000031.1"/>
</dbReference>
<keyword evidence="6" id="KW-1185">Reference proteome</keyword>
<gene>
    <name evidence="5" type="ORF">dsat_1287</name>
</gene>
<organism evidence="5 6">
    <name type="scientific">Alkalidesulfovibrio alkalitolerans DSM 16529</name>
    <dbReference type="NCBI Taxonomy" id="1121439"/>
    <lineage>
        <taxon>Bacteria</taxon>
        <taxon>Pseudomonadati</taxon>
        <taxon>Thermodesulfobacteriota</taxon>
        <taxon>Desulfovibrionia</taxon>
        <taxon>Desulfovibrionales</taxon>
        <taxon>Desulfovibrionaceae</taxon>
        <taxon>Alkalidesulfovibrio</taxon>
    </lineage>
</organism>
<dbReference type="Proteomes" id="UP000014975">
    <property type="component" value="Unassembled WGS sequence"/>
</dbReference>
<feature type="domain" description="Asparagine synthetase" evidence="4">
    <location>
        <begin position="165"/>
        <end position="425"/>
    </location>
</feature>
<dbReference type="InterPro" id="IPR001962">
    <property type="entry name" value="Asn_synthase"/>
</dbReference>